<dbReference type="Proteomes" id="UP000070133">
    <property type="component" value="Unassembled WGS sequence"/>
</dbReference>
<dbReference type="GO" id="GO:0004650">
    <property type="term" value="F:polygalacturonase activity"/>
    <property type="evidence" value="ECO:0007669"/>
    <property type="project" value="InterPro"/>
</dbReference>
<keyword evidence="1" id="KW-0732">Signal</keyword>
<dbReference type="InterPro" id="IPR011050">
    <property type="entry name" value="Pectin_lyase_fold/virulence"/>
</dbReference>
<dbReference type="InterPro" id="IPR024535">
    <property type="entry name" value="RHGA/B-epi-like_pectate_lyase"/>
</dbReference>
<feature type="chain" id="PRO_5007806982" description="Rhamnogalacturonase A/B/Epimerase-like pectate lyase domain-containing protein" evidence="1">
    <location>
        <begin position="28"/>
        <end position="866"/>
    </location>
</feature>
<dbReference type="CDD" id="cd23668">
    <property type="entry name" value="GH55_beta13glucanase-like"/>
    <property type="match status" value="1"/>
</dbReference>
<dbReference type="OrthoDB" id="1046782at2759"/>
<accession>A0A139HYN8</accession>
<dbReference type="Pfam" id="PF12708">
    <property type="entry name" value="Pect-lyase_RHGA_epim"/>
    <property type="match status" value="1"/>
</dbReference>
<evidence type="ECO:0000256" key="1">
    <source>
        <dbReference type="SAM" id="SignalP"/>
    </source>
</evidence>
<feature type="domain" description="Rhamnogalacturonase A/B/Epimerase-like pectate lyase" evidence="2">
    <location>
        <begin position="117"/>
        <end position="352"/>
    </location>
</feature>
<dbReference type="EMBL" id="LFZN01000001">
    <property type="protein sequence ID" value="KXT07576.1"/>
    <property type="molecule type" value="Genomic_DNA"/>
</dbReference>
<gene>
    <name evidence="3" type="ORF">AC578_10234</name>
</gene>
<proteinExistence type="predicted"/>
<dbReference type="STRING" id="321146.A0A139HYN8"/>
<sequence length="866" mass="95656">MAARSIGLSLAITAIIFFVSFLRPAYAEVQAALNQEPQDVPLSPLELRFELNEAGGPDLSRKVENRAAAPNEQNNATDGHHIYKRQYSTGSGTPYWYSQIKRQGSPAYGNNATYKIWRNVKDYGARGDGVTDDTDAIQAAIADGFRCGFWGTPEATEDPRNCESQTTTPAIVYVPAGTYLISKPVVMWYYTHFIGDANNLPILKATSGFSGIGILDADPYIIYQQQWYTNQNNFWRNVRNLIIDTTNVPSGTRVQGIHWQVSQATTMQNVVFVMPIGGDNPQHLGIFMDNGSSLFLEDLIFIGGQYGLFAGNQQYNMRNLTFYNCDTGIFQNWGWSWSYKSLTFNQCRVGFDMTQGGDGEPAVGGIQITDSTFNDCDIGILALSPTNVTAKTGLGTGTLGLDNVDFVNTDPAIAYPNGTVIWPGNQRIAAYAQGAAYTVYDSDQEVGSEMCYRPAANVSRIQRTFNAPPKSPSLIDSNGRYYERSKPQYEGVPVSQFKSIMDFGCPNDGVTDATDCVQRFFNSLTADQIGFIDHGAYVITNTVTIPNNVKLQGEVWPLFMVTGPNFQDEFAPIVAFRVGQPGDIGTTELVEILFETIGPVPGCIMMEWNLAGAYPGATGMWDTHWRIGGSNGTDLQLAQCLKNPRVAHGAPKQCWGAFLNVHFTRTAKNVMVSHSWVWIADHELDLPGQSQIDIYNGRGILIESEGPMWFYGSGSEHSMLYNYQFAGASNIYFSIMQSETAYMQANPNALASFTAQPGPPWNDPTFDDCFLGNCIKTQAVRIFNSTYLYLYGLGLYSFFQNYDSACIITTNCDQFRVYIEQSQGVYLYGYTSVAAEYMAYVDGVALVPSQPNFATFGNTVALLEYP</sequence>
<name>A0A139HYN8_9PEZI</name>
<dbReference type="PANTHER" id="PTHR33928:SF2">
    <property type="entry name" value="PECTATE LYASE SUPERFAMILY PROTEIN DOMAIN-CONTAINING PROTEIN-RELATED"/>
    <property type="match status" value="1"/>
</dbReference>
<dbReference type="SUPFAM" id="SSF51126">
    <property type="entry name" value="Pectin lyase-like"/>
    <property type="match status" value="2"/>
</dbReference>
<dbReference type="InterPro" id="IPR012334">
    <property type="entry name" value="Pectin_lyas_fold"/>
</dbReference>
<dbReference type="AlphaFoldDB" id="A0A139HYN8"/>
<feature type="signal peptide" evidence="1">
    <location>
        <begin position="1"/>
        <end position="27"/>
    </location>
</feature>
<dbReference type="Gene3D" id="2.160.20.10">
    <property type="entry name" value="Single-stranded right-handed beta-helix, Pectin lyase-like"/>
    <property type="match status" value="2"/>
</dbReference>
<dbReference type="InterPro" id="IPR039279">
    <property type="entry name" value="QRT3-like"/>
</dbReference>
<reference evidence="3 4" key="1">
    <citation type="submission" date="2015-07" db="EMBL/GenBank/DDBJ databases">
        <title>Comparative genomics of the Sigatoka disease complex on banana suggests a link between parallel evolutionary changes in Pseudocercospora fijiensis and Pseudocercospora eumusae and increased virulence on the banana host.</title>
        <authorList>
            <person name="Chang T.-C."/>
            <person name="Salvucci A."/>
            <person name="Crous P.W."/>
            <person name="Stergiopoulos I."/>
        </authorList>
    </citation>
    <scope>NUCLEOTIDE SEQUENCE [LARGE SCALE GENOMIC DNA]</scope>
    <source>
        <strain evidence="3 4">CBS 114824</strain>
    </source>
</reference>
<comment type="caution">
    <text evidence="3">The sequence shown here is derived from an EMBL/GenBank/DDBJ whole genome shotgun (WGS) entry which is preliminary data.</text>
</comment>
<evidence type="ECO:0000313" key="4">
    <source>
        <dbReference type="Proteomes" id="UP000070133"/>
    </source>
</evidence>
<dbReference type="PANTHER" id="PTHR33928">
    <property type="entry name" value="POLYGALACTURONASE QRT3"/>
    <property type="match status" value="1"/>
</dbReference>
<keyword evidence="4" id="KW-1185">Reference proteome</keyword>
<protein>
    <recommendedName>
        <fullName evidence="2">Rhamnogalacturonase A/B/Epimerase-like pectate lyase domain-containing protein</fullName>
    </recommendedName>
</protein>
<evidence type="ECO:0000259" key="2">
    <source>
        <dbReference type="Pfam" id="PF12708"/>
    </source>
</evidence>
<evidence type="ECO:0000313" key="3">
    <source>
        <dbReference type="EMBL" id="KXT07576.1"/>
    </source>
</evidence>
<organism evidence="3 4">
    <name type="scientific">Pseudocercospora eumusae</name>
    <dbReference type="NCBI Taxonomy" id="321146"/>
    <lineage>
        <taxon>Eukaryota</taxon>
        <taxon>Fungi</taxon>
        <taxon>Dikarya</taxon>
        <taxon>Ascomycota</taxon>
        <taxon>Pezizomycotina</taxon>
        <taxon>Dothideomycetes</taxon>
        <taxon>Dothideomycetidae</taxon>
        <taxon>Mycosphaerellales</taxon>
        <taxon>Mycosphaerellaceae</taxon>
        <taxon>Pseudocercospora</taxon>
    </lineage>
</organism>